<keyword evidence="1" id="KW-0175">Coiled coil</keyword>
<keyword evidence="2" id="KW-0812">Transmembrane</keyword>
<dbReference type="RefSeq" id="WP_119670415.1">
    <property type="nucleotide sequence ID" value="NZ_QXED01000008.1"/>
</dbReference>
<feature type="coiled-coil region" evidence="1">
    <location>
        <begin position="31"/>
        <end position="68"/>
    </location>
</feature>
<reference evidence="3 4" key="1">
    <citation type="submission" date="2018-08" db="EMBL/GenBank/DDBJ databases">
        <title>Fibrisoma montanum sp. nov., isolated from Danxia mountain soil.</title>
        <authorList>
            <person name="Huang Y."/>
        </authorList>
    </citation>
    <scope>NUCLEOTIDE SEQUENCE [LARGE SCALE GENOMIC DNA]</scope>
    <source>
        <strain evidence="3 4">HYT19</strain>
    </source>
</reference>
<dbReference type="EMBL" id="QXED01000008">
    <property type="protein sequence ID" value="RIV19311.1"/>
    <property type="molecule type" value="Genomic_DNA"/>
</dbReference>
<organism evidence="3 4">
    <name type="scientific">Fibrisoma montanum</name>
    <dbReference type="NCBI Taxonomy" id="2305895"/>
    <lineage>
        <taxon>Bacteria</taxon>
        <taxon>Pseudomonadati</taxon>
        <taxon>Bacteroidota</taxon>
        <taxon>Cytophagia</taxon>
        <taxon>Cytophagales</taxon>
        <taxon>Spirosomataceae</taxon>
        <taxon>Fibrisoma</taxon>
    </lineage>
</organism>
<proteinExistence type="predicted"/>
<dbReference type="Proteomes" id="UP000283523">
    <property type="component" value="Unassembled WGS sequence"/>
</dbReference>
<dbReference type="AlphaFoldDB" id="A0A418M114"/>
<feature type="transmembrane region" description="Helical" evidence="2">
    <location>
        <begin position="12"/>
        <end position="30"/>
    </location>
</feature>
<evidence type="ECO:0000256" key="1">
    <source>
        <dbReference type="SAM" id="Coils"/>
    </source>
</evidence>
<dbReference type="OrthoDB" id="965534at2"/>
<keyword evidence="4" id="KW-1185">Reference proteome</keyword>
<sequence>MATENQGIVRTLLAAVVVLLAGIAALLWVAHNRHQRLLDETQDLRRNLHEQSSQIKQLENRLQDCDTVQTAVDSSWSARPSTPTGVARRTF</sequence>
<comment type="caution">
    <text evidence="3">The sequence shown here is derived from an EMBL/GenBank/DDBJ whole genome shotgun (WGS) entry which is preliminary data.</text>
</comment>
<keyword evidence="2" id="KW-1133">Transmembrane helix</keyword>
<evidence type="ECO:0000256" key="2">
    <source>
        <dbReference type="SAM" id="Phobius"/>
    </source>
</evidence>
<keyword evidence="2" id="KW-0472">Membrane</keyword>
<evidence type="ECO:0000313" key="3">
    <source>
        <dbReference type="EMBL" id="RIV19311.1"/>
    </source>
</evidence>
<name>A0A418M114_9BACT</name>
<protein>
    <submittedName>
        <fullName evidence="3">Uncharacterized protein</fullName>
    </submittedName>
</protein>
<gene>
    <name evidence="3" type="ORF">DYU11_24705</name>
</gene>
<accession>A0A418M114</accession>
<evidence type="ECO:0000313" key="4">
    <source>
        <dbReference type="Proteomes" id="UP000283523"/>
    </source>
</evidence>